<dbReference type="Pfam" id="PF07963">
    <property type="entry name" value="N_methyl"/>
    <property type="match status" value="1"/>
</dbReference>
<dbReference type="Proteomes" id="UP000288361">
    <property type="component" value="Unassembled WGS sequence"/>
</dbReference>
<comment type="caution">
    <text evidence="1">The sequence shown here is derived from an EMBL/GenBank/DDBJ whole genome shotgun (WGS) entry which is preliminary data.</text>
</comment>
<name>A0A432YN18_9GAMM</name>
<dbReference type="RefSeq" id="WP_157980636.1">
    <property type="nucleotide sequence ID" value="NZ_JBHUMT010000016.1"/>
</dbReference>
<dbReference type="EMBL" id="PIQA01000012">
    <property type="protein sequence ID" value="RUO62298.1"/>
    <property type="molecule type" value="Genomic_DNA"/>
</dbReference>
<reference evidence="1 2" key="1">
    <citation type="journal article" date="2011" name="Front. Microbiol.">
        <title>Genomic signatures of strain selection and enhancement in Bacillus atrophaeus var. globigii, a historical biowarfare simulant.</title>
        <authorList>
            <person name="Gibbons H.S."/>
            <person name="Broomall S.M."/>
            <person name="McNew L.A."/>
            <person name="Daligault H."/>
            <person name="Chapman C."/>
            <person name="Bruce D."/>
            <person name="Karavis M."/>
            <person name="Krepps M."/>
            <person name="McGregor P.A."/>
            <person name="Hong C."/>
            <person name="Park K.H."/>
            <person name="Akmal A."/>
            <person name="Feldman A."/>
            <person name="Lin J.S."/>
            <person name="Chang W.E."/>
            <person name="Higgs B.W."/>
            <person name="Demirev P."/>
            <person name="Lindquist J."/>
            <person name="Liem A."/>
            <person name="Fochler E."/>
            <person name="Read T.D."/>
            <person name="Tapia R."/>
            <person name="Johnson S."/>
            <person name="Bishop-Lilly K.A."/>
            <person name="Detter C."/>
            <person name="Han C."/>
            <person name="Sozhamannan S."/>
            <person name="Rosenzweig C.N."/>
            <person name="Skowronski E.W."/>
        </authorList>
    </citation>
    <scope>NUCLEOTIDE SEQUENCE [LARGE SCALE GENOMIC DNA]</scope>
    <source>
        <strain evidence="1 2">TPS4-2</strain>
    </source>
</reference>
<organism evidence="1 2">
    <name type="scientific">Idiomarina piscisalsi</name>
    <dbReference type="NCBI Taxonomy" id="1096243"/>
    <lineage>
        <taxon>Bacteria</taxon>
        <taxon>Pseudomonadati</taxon>
        <taxon>Pseudomonadota</taxon>
        <taxon>Gammaproteobacteria</taxon>
        <taxon>Alteromonadales</taxon>
        <taxon>Idiomarinaceae</taxon>
        <taxon>Idiomarina</taxon>
    </lineage>
</organism>
<accession>A0A432YN18</accession>
<dbReference type="AlphaFoldDB" id="A0A432YN18"/>
<gene>
    <name evidence="1" type="ORF">CWI73_10225</name>
</gene>
<dbReference type="InterPro" id="IPR012902">
    <property type="entry name" value="N_methyl_site"/>
</dbReference>
<protein>
    <submittedName>
        <fullName evidence="1">Type II secretion pathway-like protein</fullName>
    </submittedName>
</protein>
<dbReference type="PROSITE" id="PS00409">
    <property type="entry name" value="PROKAR_NTER_METHYL"/>
    <property type="match status" value="1"/>
</dbReference>
<proteinExistence type="predicted"/>
<evidence type="ECO:0000313" key="1">
    <source>
        <dbReference type="EMBL" id="RUO62298.1"/>
    </source>
</evidence>
<sequence length="114" mass="12582">MSHHSSKGFSLVETLVASALVAMWAVSSQQLLQIGLTAIERAERKAQAVEALNSYIQDAHIAWRSGSPPPAQTTENGFTIISNVNSLDEDNAMVDIKISRGERRLYSLEIWLSR</sequence>
<evidence type="ECO:0000313" key="2">
    <source>
        <dbReference type="Proteomes" id="UP000288361"/>
    </source>
</evidence>